<proteinExistence type="inferred from homology"/>
<dbReference type="PROSITE" id="PS51375">
    <property type="entry name" value="PPR"/>
    <property type="match status" value="2"/>
</dbReference>
<dbReference type="Gene3D" id="1.25.40.10">
    <property type="entry name" value="Tetratricopeptide repeat domain"/>
    <property type="match status" value="1"/>
</dbReference>
<evidence type="ECO:0000256" key="2">
    <source>
        <dbReference type="ARBA" id="ARBA00022737"/>
    </source>
</evidence>
<evidence type="ECO:0000313" key="5">
    <source>
        <dbReference type="Proteomes" id="UP000265520"/>
    </source>
</evidence>
<organism evidence="4 5">
    <name type="scientific">Trifolium medium</name>
    <dbReference type="NCBI Taxonomy" id="97028"/>
    <lineage>
        <taxon>Eukaryota</taxon>
        <taxon>Viridiplantae</taxon>
        <taxon>Streptophyta</taxon>
        <taxon>Embryophyta</taxon>
        <taxon>Tracheophyta</taxon>
        <taxon>Spermatophyta</taxon>
        <taxon>Magnoliopsida</taxon>
        <taxon>eudicotyledons</taxon>
        <taxon>Gunneridae</taxon>
        <taxon>Pentapetalae</taxon>
        <taxon>rosids</taxon>
        <taxon>fabids</taxon>
        <taxon>Fabales</taxon>
        <taxon>Fabaceae</taxon>
        <taxon>Papilionoideae</taxon>
        <taxon>50 kb inversion clade</taxon>
        <taxon>NPAAA clade</taxon>
        <taxon>Hologalegina</taxon>
        <taxon>IRL clade</taxon>
        <taxon>Trifolieae</taxon>
        <taxon>Trifolium</taxon>
    </lineage>
</organism>
<feature type="non-terminal residue" evidence="4">
    <location>
        <position position="75"/>
    </location>
</feature>
<dbReference type="AlphaFoldDB" id="A0A392SI20"/>
<dbReference type="Pfam" id="PF13041">
    <property type="entry name" value="PPR_2"/>
    <property type="match status" value="1"/>
</dbReference>
<accession>A0A392SI20</accession>
<evidence type="ECO:0000313" key="4">
    <source>
        <dbReference type="EMBL" id="MCI48289.1"/>
    </source>
</evidence>
<dbReference type="Proteomes" id="UP000265520">
    <property type="component" value="Unassembled WGS sequence"/>
</dbReference>
<dbReference type="PANTHER" id="PTHR47941">
    <property type="entry name" value="PENTATRICOPEPTIDE REPEAT-CONTAINING PROTEIN 3, MITOCHONDRIAL"/>
    <property type="match status" value="1"/>
</dbReference>
<feature type="repeat" description="PPR" evidence="3">
    <location>
        <begin position="44"/>
        <end position="75"/>
    </location>
</feature>
<feature type="repeat" description="PPR" evidence="3">
    <location>
        <begin position="9"/>
        <end position="43"/>
    </location>
</feature>
<dbReference type="EMBL" id="LXQA010384495">
    <property type="protein sequence ID" value="MCI48289.1"/>
    <property type="molecule type" value="Genomic_DNA"/>
</dbReference>
<comment type="similarity">
    <text evidence="1">Belongs to the PPR family. P subfamily.</text>
</comment>
<keyword evidence="2" id="KW-0677">Repeat</keyword>
<name>A0A392SI20_9FABA</name>
<dbReference type="InterPro" id="IPR002885">
    <property type="entry name" value="PPR_rpt"/>
</dbReference>
<reference evidence="4 5" key="1">
    <citation type="journal article" date="2018" name="Front. Plant Sci.">
        <title>Red Clover (Trifolium pratense) and Zigzag Clover (T. medium) - A Picture of Genomic Similarities and Differences.</title>
        <authorList>
            <person name="Dluhosova J."/>
            <person name="Istvanek J."/>
            <person name="Nedelnik J."/>
            <person name="Repkova J."/>
        </authorList>
    </citation>
    <scope>NUCLEOTIDE SEQUENCE [LARGE SCALE GENOMIC DNA]</scope>
    <source>
        <strain evidence="5">cv. 10/8</strain>
        <tissue evidence="4">Leaf</tissue>
    </source>
</reference>
<dbReference type="InterPro" id="IPR011990">
    <property type="entry name" value="TPR-like_helical_dom_sf"/>
</dbReference>
<evidence type="ECO:0000256" key="3">
    <source>
        <dbReference type="PROSITE-ProRule" id="PRU00708"/>
    </source>
</evidence>
<dbReference type="NCBIfam" id="TIGR00756">
    <property type="entry name" value="PPR"/>
    <property type="match status" value="2"/>
</dbReference>
<evidence type="ECO:0000256" key="1">
    <source>
        <dbReference type="ARBA" id="ARBA00007626"/>
    </source>
</evidence>
<comment type="caution">
    <text evidence="4">The sequence shown here is derived from an EMBL/GenBank/DDBJ whole genome shotgun (WGS) entry which is preliminary data.</text>
</comment>
<protein>
    <submittedName>
        <fullName evidence="4">Pentatricopeptide repeat-containing protein</fullName>
    </submittedName>
</protein>
<sequence>MESQRISPDVFTYSALINGLCKESRLDEANGLFDEMCGIGLVPNGVTFTTLIDGQCKDGKLDLALRNFQMMKDQG</sequence>
<keyword evidence="5" id="KW-1185">Reference proteome</keyword>